<dbReference type="EMBL" id="JBHTHX010000800">
    <property type="protein sequence ID" value="MFD0887065.1"/>
    <property type="molecule type" value="Genomic_DNA"/>
</dbReference>
<protein>
    <submittedName>
        <fullName evidence="1">Alpha/beta fold hydrolase</fullName>
    </submittedName>
</protein>
<accession>A0ABW3DT87</accession>
<comment type="caution">
    <text evidence="1">The sequence shown here is derived from an EMBL/GenBank/DDBJ whole genome shotgun (WGS) entry which is preliminary data.</text>
</comment>
<gene>
    <name evidence="1" type="ORF">ACFQ08_21165</name>
</gene>
<evidence type="ECO:0000313" key="2">
    <source>
        <dbReference type="Proteomes" id="UP001597024"/>
    </source>
</evidence>
<organism evidence="1 2">
    <name type="scientific">Streptosporangium algeriense</name>
    <dbReference type="NCBI Taxonomy" id="1682748"/>
    <lineage>
        <taxon>Bacteria</taxon>
        <taxon>Bacillati</taxon>
        <taxon>Actinomycetota</taxon>
        <taxon>Actinomycetes</taxon>
        <taxon>Streptosporangiales</taxon>
        <taxon>Streptosporangiaceae</taxon>
        <taxon>Streptosporangium</taxon>
    </lineage>
</organism>
<dbReference type="Proteomes" id="UP001597024">
    <property type="component" value="Unassembled WGS sequence"/>
</dbReference>
<keyword evidence="2" id="KW-1185">Reference proteome</keyword>
<dbReference type="SUPFAM" id="SSF53474">
    <property type="entry name" value="alpha/beta-Hydrolases"/>
    <property type="match status" value="1"/>
</dbReference>
<reference evidence="2" key="1">
    <citation type="journal article" date="2019" name="Int. J. Syst. Evol. Microbiol.">
        <title>The Global Catalogue of Microorganisms (GCM) 10K type strain sequencing project: providing services to taxonomists for standard genome sequencing and annotation.</title>
        <authorList>
            <consortium name="The Broad Institute Genomics Platform"/>
            <consortium name="The Broad Institute Genome Sequencing Center for Infectious Disease"/>
            <person name="Wu L."/>
            <person name="Ma J."/>
        </authorList>
    </citation>
    <scope>NUCLEOTIDE SEQUENCE [LARGE SCALE GENOMIC DNA]</scope>
    <source>
        <strain evidence="2">CCUG 62974</strain>
    </source>
</reference>
<proteinExistence type="predicted"/>
<feature type="non-terminal residue" evidence="1">
    <location>
        <position position="61"/>
    </location>
</feature>
<dbReference type="Gene3D" id="3.40.50.1820">
    <property type="entry name" value="alpha/beta hydrolase"/>
    <property type="match status" value="1"/>
</dbReference>
<keyword evidence="1" id="KW-0378">Hydrolase</keyword>
<dbReference type="InterPro" id="IPR029058">
    <property type="entry name" value="AB_hydrolase_fold"/>
</dbReference>
<sequence length="61" mass="6438">MTGTTIGRLRVDGAELYYEVRGQGPLLLLIPGGTGGAASFEEIVDDLAADRTVVTYDPRGL</sequence>
<dbReference type="GO" id="GO:0016787">
    <property type="term" value="F:hydrolase activity"/>
    <property type="evidence" value="ECO:0007669"/>
    <property type="project" value="UniProtKB-KW"/>
</dbReference>
<evidence type="ECO:0000313" key="1">
    <source>
        <dbReference type="EMBL" id="MFD0887065.1"/>
    </source>
</evidence>
<name>A0ABW3DT87_9ACTN</name>